<feature type="transmembrane region" description="Helical" evidence="1">
    <location>
        <begin position="85"/>
        <end position="113"/>
    </location>
</feature>
<gene>
    <name evidence="4" type="primary">LOC108076025</name>
</gene>
<name>A0A6P4I7N2_DROKI</name>
<proteinExistence type="predicted"/>
<evidence type="ECO:0000313" key="3">
    <source>
        <dbReference type="Proteomes" id="UP001652661"/>
    </source>
</evidence>
<evidence type="ECO:0000256" key="1">
    <source>
        <dbReference type="SAM" id="Phobius"/>
    </source>
</evidence>
<dbReference type="OrthoDB" id="7846183at2759"/>
<evidence type="ECO:0000256" key="2">
    <source>
        <dbReference type="SAM" id="SignalP"/>
    </source>
</evidence>
<dbReference type="GeneID" id="108076025"/>
<keyword evidence="1" id="KW-1133">Transmembrane helix</keyword>
<keyword evidence="2" id="KW-0732">Signal</keyword>
<dbReference type="AlphaFoldDB" id="A0A6P4I7N2"/>
<dbReference type="RefSeq" id="XP_017024175.1">
    <property type="nucleotide sequence ID" value="XM_017168686.3"/>
</dbReference>
<protein>
    <submittedName>
        <fullName evidence="4">Uncharacterized protein</fullName>
    </submittedName>
</protein>
<feature type="transmembrane region" description="Helical" evidence="1">
    <location>
        <begin position="119"/>
        <end position="144"/>
    </location>
</feature>
<sequence length="158" mass="18675">MILFSPINLFFYNIAVAFIDSQYKKTIDVSNEALFWHKIPIVNRFMDIPEKVELPDPNDILLEINPYVNAFILLPAIFKHYYFKILLVMVLIWNIIVCKRIISFFIRLLTILWASDLCWGYYLAILLFVMVMSLAHVVLMYYTAKSPLLQAIRWGRYG</sequence>
<keyword evidence="3" id="KW-1185">Reference proteome</keyword>
<feature type="chain" id="PRO_5028380207" evidence="2">
    <location>
        <begin position="18"/>
        <end position="158"/>
    </location>
</feature>
<reference evidence="4" key="1">
    <citation type="submission" date="2025-08" db="UniProtKB">
        <authorList>
            <consortium name="RefSeq"/>
        </authorList>
    </citation>
    <scope>IDENTIFICATION</scope>
    <source>
        <strain evidence="4">14028-0561.14</strain>
        <tissue evidence="4">Whole fly</tissue>
    </source>
</reference>
<evidence type="ECO:0000313" key="4">
    <source>
        <dbReference type="RefSeq" id="XP_017024175.1"/>
    </source>
</evidence>
<keyword evidence="1" id="KW-0472">Membrane</keyword>
<dbReference type="Proteomes" id="UP001652661">
    <property type="component" value="Chromosome X"/>
</dbReference>
<organism evidence="3 4">
    <name type="scientific">Drosophila kikkawai</name>
    <name type="common">Fruit fly</name>
    <dbReference type="NCBI Taxonomy" id="30033"/>
    <lineage>
        <taxon>Eukaryota</taxon>
        <taxon>Metazoa</taxon>
        <taxon>Ecdysozoa</taxon>
        <taxon>Arthropoda</taxon>
        <taxon>Hexapoda</taxon>
        <taxon>Insecta</taxon>
        <taxon>Pterygota</taxon>
        <taxon>Neoptera</taxon>
        <taxon>Endopterygota</taxon>
        <taxon>Diptera</taxon>
        <taxon>Brachycera</taxon>
        <taxon>Muscomorpha</taxon>
        <taxon>Ephydroidea</taxon>
        <taxon>Drosophilidae</taxon>
        <taxon>Drosophila</taxon>
        <taxon>Sophophora</taxon>
    </lineage>
</organism>
<accession>A0A6P4I7N2</accession>
<feature type="signal peptide" evidence="2">
    <location>
        <begin position="1"/>
        <end position="17"/>
    </location>
</feature>
<keyword evidence="1" id="KW-0812">Transmembrane</keyword>